<feature type="compositionally biased region" description="Low complexity" evidence="1">
    <location>
        <begin position="38"/>
        <end position="48"/>
    </location>
</feature>
<protein>
    <submittedName>
        <fullName evidence="2">Uncharacterized protein</fullName>
    </submittedName>
</protein>
<feature type="non-terminal residue" evidence="2">
    <location>
        <position position="159"/>
    </location>
</feature>
<evidence type="ECO:0000313" key="2">
    <source>
        <dbReference type="EMBL" id="MCH94733.1"/>
    </source>
</evidence>
<comment type="caution">
    <text evidence="2">The sequence shown here is derived from an EMBL/GenBank/DDBJ whole genome shotgun (WGS) entry which is preliminary data.</text>
</comment>
<sequence>MFKKGLGKGKKNPPPQDDEPSKKRRSTRANKSGEESSRQQQQQSPPQEQQRRLSYAEAFVARYPYLAAYEHSWSDKFYCEVNKKRYAHIKTLNLLQEKGFSEGLPEVPAIFQELRRRKWEKFNKLIEKGVWVEYSDDEINKFLGAFVPRQCALTPVKKE</sequence>
<keyword evidence="3" id="KW-1185">Reference proteome</keyword>
<name>A0A392N572_9FABA</name>
<evidence type="ECO:0000256" key="1">
    <source>
        <dbReference type="SAM" id="MobiDB-lite"/>
    </source>
</evidence>
<dbReference type="Proteomes" id="UP000265520">
    <property type="component" value="Unassembled WGS sequence"/>
</dbReference>
<organism evidence="2 3">
    <name type="scientific">Trifolium medium</name>
    <dbReference type="NCBI Taxonomy" id="97028"/>
    <lineage>
        <taxon>Eukaryota</taxon>
        <taxon>Viridiplantae</taxon>
        <taxon>Streptophyta</taxon>
        <taxon>Embryophyta</taxon>
        <taxon>Tracheophyta</taxon>
        <taxon>Spermatophyta</taxon>
        <taxon>Magnoliopsida</taxon>
        <taxon>eudicotyledons</taxon>
        <taxon>Gunneridae</taxon>
        <taxon>Pentapetalae</taxon>
        <taxon>rosids</taxon>
        <taxon>fabids</taxon>
        <taxon>Fabales</taxon>
        <taxon>Fabaceae</taxon>
        <taxon>Papilionoideae</taxon>
        <taxon>50 kb inversion clade</taxon>
        <taxon>NPAAA clade</taxon>
        <taxon>Hologalegina</taxon>
        <taxon>IRL clade</taxon>
        <taxon>Trifolieae</taxon>
        <taxon>Trifolium</taxon>
    </lineage>
</organism>
<dbReference type="AlphaFoldDB" id="A0A392N572"/>
<feature type="compositionally biased region" description="Basic residues" evidence="1">
    <location>
        <begin position="1"/>
        <end position="11"/>
    </location>
</feature>
<evidence type="ECO:0000313" key="3">
    <source>
        <dbReference type="Proteomes" id="UP000265520"/>
    </source>
</evidence>
<feature type="region of interest" description="Disordered" evidence="1">
    <location>
        <begin position="1"/>
        <end position="53"/>
    </location>
</feature>
<gene>
    <name evidence="2" type="ORF">A2U01_0015698</name>
</gene>
<dbReference type="EMBL" id="LXQA010028021">
    <property type="protein sequence ID" value="MCH94733.1"/>
    <property type="molecule type" value="Genomic_DNA"/>
</dbReference>
<accession>A0A392N572</accession>
<reference evidence="2 3" key="1">
    <citation type="journal article" date="2018" name="Front. Plant Sci.">
        <title>Red Clover (Trifolium pratense) and Zigzag Clover (T. medium) - A Picture of Genomic Similarities and Differences.</title>
        <authorList>
            <person name="Dluhosova J."/>
            <person name="Istvanek J."/>
            <person name="Nedelnik J."/>
            <person name="Repkova J."/>
        </authorList>
    </citation>
    <scope>NUCLEOTIDE SEQUENCE [LARGE SCALE GENOMIC DNA]</scope>
    <source>
        <strain evidence="3">cv. 10/8</strain>
        <tissue evidence="2">Leaf</tissue>
    </source>
</reference>
<proteinExistence type="predicted"/>